<keyword evidence="1" id="KW-1133">Transmembrane helix</keyword>
<dbReference type="AlphaFoldDB" id="A0AAW2GXP2"/>
<dbReference type="EMBL" id="JADYXP020000001">
    <property type="protein sequence ID" value="KAL0132029.1"/>
    <property type="molecule type" value="Genomic_DNA"/>
</dbReference>
<protein>
    <recommendedName>
        <fullName evidence="5">Secreted protein</fullName>
    </recommendedName>
</protein>
<organism evidence="3 4">
    <name type="scientific">Cardiocondyla obscurior</name>
    <dbReference type="NCBI Taxonomy" id="286306"/>
    <lineage>
        <taxon>Eukaryota</taxon>
        <taxon>Metazoa</taxon>
        <taxon>Ecdysozoa</taxon>
        <taxon>Arthropoda</taxon>
        <taxon>Hexapoda</taxon>
        <taxon>Insecta</taxon>
        <taxon>Pterygota</taxon>
        <taxon>Neoptera</taxon>
        <taxon>Endopterygota</taxon>
        <taxon>Hymenoptera</taxon>
        <taxon>Apocrita</taxon>
        <taxon>Aculeata</taxon>
        <taxon>Formicoidea</taxon>
        <taxon>Formicidae</taxon>
        <taxon>Myrmicinae</taxon>
        <taxon>Cardiocondyla</taxon>
    </lineage>
</organism>
<feature type="chain" id="PRO_5044013813" description="Secreted protein" evidence="2">
    <location>
        <begin position="16"/>
        <end position="195"/>
    </location>
</feature>
<accession>A0AAW2GXP2</accession>
<keyword evidence="1" id="KW-0812">Transmembrane</keyword>
<feature type="transmembrane region" description="Helical" evidence="1">
    <location>
        <begin position="25"/>
        <end position="43"/>
    </location>
</feature>
<evidence type="ECO:0000256" key="2">
    <source>
        <dbReference type="SAM" id="SignalP"/>
    </source>
</evidence>
<proteinExistence type="predicted"/>
<keyword evidence="1" id="KW-0472">Membrane</keyword>
<keyword evidence="2" id="KW-0732">Signal</keyword>
<sequence>MFLLFFFFSPSLSLSFSSLPFQTQGLNAFFIFYYFFFFFFYLFQTKWLHRKSKGTERTMLTIRHPLFCRLKNMFVSRSLSANVPKCAGKKFTVTRKHRRTSVDHIDLSHLFLKQKDQDCRAFFPAVPGAARLVREGMNNLSKRVPYVSCLTKGGNRAVINCDLNLSFNIADLSKRTLLRSHARILYVPLIGPFTC</sequence>
<evidence type="ECO:0000256" key="1">
    <source>
        <dbReference type="SAM" id="Phobius"/>
    </source>
</evidence>
<evidence type="ECO:0000313" key="4">
    <source>
        <dbReference type="Proteomes" id="UP001430953"/>
    </source>
</evidence>
<gene>
    <name evidence="3" type="ORF">PUN28_000062</name>
</gene>
<name>A0AAW2GXP2_9HYME</name>
<evidence type="ECO:0008006" key="5">
    <source>
        <dbReference type="Google" id="ProtNLM"/>
    </source>
</evidence>
<dbReference type="Proteomes" id="UP001430953">
    <property type="component" value="Unassembled WGS sequence"/>
</dbReference>
<evidence type="ECO:0000313" key="3">
    <source>
        <dbReference type="EMBL" id="KAL0132029.1"/>
    </source>
</evidence>
<feature type="signal peptide" evidence="2">
    <location>
        <begin position="1"/>
        <end position="15"/>
    </location>
</feature>
<keyword evidence="4" id="KW-1185">Reference proteome</keyword>
<reference evidence="3 4" key="1">
    <citation type="submission" date="2023-03" db="EMBL/GenBank/DDBJ databases">
        <title>High recombination rates correlate with genetic variation in Cardiocondyla obscurior ants.</title>
        <authorList>
            <person name="Errbii M."/>
        </authorList>
    </citation>
    <scope>NUCLEOTIDE SEQUENCE [LARGE SCALE GENOMIC DNA]</scope>
    <source>
        <strain evidence="3">Alpha-2009</strain>
        <tissue evidence="3">Whole body</tissue>
    </source>
</reference>
<comment type="caution">
    <text evidence="3">The sequence shown here is derived from an EMBL/GenBank/DDBJ whole genome shotgun (WGS) entry which is preliminary data.</text>
</comment>